<evidence type="ECO:0000256" key="2">
    <source>
        <dbReference type="ARBA" id="ARBA00010271"/>
    </source>
</evidence>
<name>A0A6P6SJ16_COFAR</name>
<accession>A0A6P6SJ16</accession>
<keyword evidence="3" id="KW-0328">Glycosyltransferase</keyword>
<dbReference type="InterPro" id="IPR004263">
    <property type="entry name" value="Exostosin"/>
</dbReference>
<reference evidence="10" key="2">
    <citation type="submission" date="2025-08" db="UniProtKB">
        <authorList>
            <consortium name="RefSeq"/>
        </authorList>
    </citation>
    <scope>IDENTIFICATION</scope>
    <source>
        <tissue evidence="10">Leaves</tissue>
    </source>
</reference>
<dbReference type="PANTHER" id="PTHR11062">
    <property type="entry name" value="EXOSTOSIN HEPARAN SULFATE GLYCOSYLTRANSFERASE -RELATED"/>
    <property type="match status" value="1"/>
</dbReference>
<sequence length="532" mass="60351">MAPRIPFFSSSFVHRRLKDSGPSLFFFVPTCLAFTTCVFIFFYISSTSNILSIHLNETHLHVRPPVQLSSISSPPSTFSSPVTIKIPHEQGQQLDAPRLHFSEPAQVLLGETTFYMLVNDSDSRGVLQEAANTSLPADQLAEATEASSLSTNDEDEAPDQEDQNDQLPEPGEIRQQGRHEGNNVDEFDVFHDKALFQQEYKEMNKSLKIFVYPHKRNDPFANVLLPVNDEPGGNYASESYFKKALFKSHFITKNPLEADLFYLPFSIASLRHDKRVGVGGIQGFVRDYIRDISKNYPYWNRTGGADHFYVACHSVGRSAMEKATEVKLNAIQVVCSSSYFLPGYVAHKDASVPQIWPRKGNPPIRSPSKREKLAFYAGAMNSRVREFLVQVWKNDAEISVHRSRLKTPYSEALLGSKFCIHAKGFEVNTARIGDALYYGCVPVILADHYDLPFADIINWNSFSVVMSTVDIPILKKVLLQEINSSNYLKLQSNVMEVQKHFQWHDVPVDYDAFHMVMFELWLRRSHLSLAIN</sequence>
<dbReference type="OrthoDB" id="1924787at2759"/>
<evidence type="ECO:0000256" key="1">
    <source>
        <dbReference type="ARBA" id="ARBA00004323"/>
    </source>
</evidence>
<dbReference type="GeneID" id="113691745"/>
<dbReference type="Proteomes" id="UP001652660">
    <property type="component" value="Chromosome 6e"/>
</dbReference>
<comment type="similarity">
    <text evidence="2">Belongs to the glycosyltransferase 47 family.</text>
</comment>
<evidence type="ECO:0000256" key="5">
    <source>
        <dbReference type="ARBA" id="ARBA00023034"/>
    </source>
</evidence>
<reference evidence="9" key="1">
    <citation type="journal article" date="2025" name="Foods">
        <title>Unveiling the Microbial Signatures of Arabica Coffee Cherries: Insights into Ripeness Specific Diversity, Functional Traits, and Implications for Quality and Safety.</title>
        <authorList>
            <consortium name="RefSeq"/>
            <person name="Tenea G.N."/>
            <person name="Cifuentes V."/>
            <person name="Reyes P."/>
            <person name="Cevallos-Vallejos M."/>
        </authorList>
    </citation>
    <scope>NUCLEOTIDE SEQUENCE [LARGE SCALE GENOMIC DNA]</scope>
</reference>
<keyword evidence="9" id="KW-1185">Reference proteome</keyword>
<comment type="subcellular location">
    <subcellularLocation>
        <location evidence="1">Golgi apparatus membrane</location>
        <topology evidence="1">Single-pass type II membrane protein</topology>
    </subcellularLocation>
</comment>
<dbReference type="Pfam" id="PF03016">
    <property type="entry name" value="Exostosin_GT47"/>
    <property type="match status" value="1"/>
</dbReference>
<feature type="compositionally biased region" description="Basic and acidic residues" evidence="6">
    <location>
        <begin position="171"/>
        <end position="184"/>
    </location>
</feature>
<evidence type="ECO:0000313" key="9">
    <source>
        <dbReference type="Proteomes" id="UP001652660"/>
    </source>
</evidence>
<keyword evidence="7" id="KW-0472">Membrane</keyword>
<protein>
    <submittedName>
        <fullName evidence="10">Probable glycosyltransferase At5g11130</fullName>
    </submittedName>
</protein>
<dbReference type="AlphaFoldDB" id="A0A6P6SJ16"/>
<dbReference type="InterPro" id="IPR040911">
    <property type="entry name" value="Exostosin_GT47"/>
</dbReference>
<organism evidence="9 10">
    <name type="scientific">Coffea arabica</name>
    <name type="common">Arabian coffee</name>
    <dbReference type="NCBI Taxonomy" id="13443"/>
    <lineage>
        <taxon>Eukaryota</taxon>
        <taxon>Viridiplantae</taxon>
        <taxon>Streptophyta</taxon>
        <taxon>Embryophyta</taxon>
        <taxon>Tracheophyta</taxon>
        <taxon>Spermatophyta</taxon>
        <taxon>Magnoliopsida</taxon>
        <taxon>eudicotyledons</taxon>
        <taxon>Gunneridae</taxon>
        <taxon>Pentapetalae</taxon>
        <taxon>asterids</taxon>
        <taxon>lamiids</taxon>
        <taxon>Gentianales</taxon>
        <taxon>Rubiaceae</taxon>
        <taxon>Ixoroideae</taxon>
        <taxon>Gardenieae complex</taxon>
        <taxon>Bertiereae - Coffeeae clade</taxon>
        <taxon>Coffeeae</taxon>
        <taxon>Coffea</taxon>
    </lineage>
</organism>
<keyword evidence="7" id="KW-1133">Transmembrane helix</keyword>
<evidence type="ECO:0000256" key="7">
    <source>
        <dbReference type="SAM" id="Phobius"/>
    </source>
</evidence>
<dbReference type="RefSeq" id="XP_027065839.2">
    <property type="nucleotide sequence ID" value="XM_027210038.2"/>
</dbReference>
<evidence type="ECO:0000256" key="6">
    <source>
        <dbReference type="SAM" id="MobiDB-lite"/>
    </source>
</evidence>
<feature type="region of interest" description="Disordered" evidence="6">
    <location>
        <begin position="133"/>
        <end position="184"/>
    </location>
</feature>
<feature type="domain" description="Exostosin GT47" evidence="8">
    <location>
        <begin position="203"/>
        <end position="478"/>
    </location>
</feature>
<evidence type="ECO:0000256" key="3">
    <source>
        <dbReference type="ARBA" id="ARBA00022676"/>
    </source>
</evidence>
<keyword evidence="5" id="KW-0333">Golgi apparatus</keyword>
<evidence type="ECO:0000259" key="8">
    <source>
        <dbReference type="Pfam" id="PF03016"/>
    </source>
</evidence>
<feature type="transmembrane region" description="Helical" evidence="7">
    <location>
        <begin position="24"/>
        <end position="44"/>
    </location>
</feature>
<keyword evidence="7" id="KW-0812">Transmembrane</keyword>
<evidence type="ECO:0000256" key="4">
    <source>
        <dbReference type="ARBA" id="ARBA00022968"/>
    </source>
</evidence>
<evidence type="ECO:0000313" key="10">
    <source>
        <dbReference type="RefSeq" id="XP_027065839.2"/>
    </source>
</evidence>
<feature type="compositionally biased region" description="Acidic residues" evidence="6">
    <location>
        <begin position="152"/>
        <end position="164"/>
    </location>
</feature>
<keyword evidence="3" id="KW-0808">Transferase</keyword>
<dbReference type="GO" id="GO:0000139">
    <property type="term" value="C:Golgi membrane"/>
    <property type="evidence" value="ECO:0007669"/>
    <property type="project" value="UniProtKB-SubCell"/>
</dbReference>
<keyword evidence="4" id="KW-0735">Signal-anchor</keyword>
<gene>
    <name evidence="10" type="primary">LOC113691745</name>
</gene>
<dbReference type="PANTHER" id="PTHR11062:SF95">
    <property type="entry name" value="EXOSTOSIN GT47 DOMAIN-CONTAINING PROTEIN"/>
    <property type="match status" value="1"/>
</dbReference>
<dbReference type="GO" id="GO:0016757">
    <property type="term" value="F:glycosyltransferase activity"/>
    <property type="evidence" value="ECO:0007669"/>
    <property type="project" value="UniProtKB-KW"/>
</dbReference>
<proteinExistence type="inferred from homology"/>